<dbReference type="Proteomes" id="UP001157006">
    <property type="component" value="Chromosome 1S"/>
</dbReference>
<keyword evidence="2" id="KW-1185">Reference proteome</keyword>
<proteinExistence type="predicted"/>
<evidence type="ECO:0000313" key="2">
    <source>
        <dbReference type="Proteomes" id="UP001157006"/>
    </source>
</evidence>
<protein>
    <submittedName>
        <fullName evidence="1">Uncharacterized protein</fullName>
    </submittedName>
</protein>
<dbReference type="EMBL" id="OX451735">
    <property type="protein sequence ID" value="CAI8592128.1"/>
    <property type="molecule type" value="Genomic_DNA"/>
</dbReference>
<dbReference type="AlphaFoldDB" id="A0AAV0Z3X0"/>
<sequence>MTRDNYEMDSASFTTKTQKYKREIKKPKLNISVKIFILYNYGGSGSGRKIPGNRVVGATTGERDSSFIVAFEIYRKITTTLSFLGSGGSDGGCKRRKRNLTVGSGGEGKISVRSFVMMRT</sequence>
<gene>
    <name evidence="1" type="ORF">VFH_I024120</name>
</gene>
<evidence type="ECO:0000313" key="1">
    <source>
        <dbReference type="EMBL" id="CAI8592128.1"/>
    </source>
</evidence>
<name>A0AAV0Z3X0_VICFA</name>
<organism evidence="1 2">
    <name type="scientific">Vicia faba</name>
    <name type="common">Broad bean</name>
    <name type="synonym">Faba vulgaris</name>
    <dbReference type="NCBI Taxonomy" id="3906"/>
    <lineage>
        <taxon>Eukaryota</taxon>
        <taxon>Viridiplantae</taxon>
        <taxon>Streptophyta</taxon>
        <taxon>Embryophyta</taxon>
        <taxon>Tracheophyta</taxon>
        <taxon>Spermatophyta</taxon>
        <taxon>Magnoliopsida</taxon>
        <taxon>eudicotyledons</taxon>
        <taxon>Gunneridae</taxon>
        <taxon>Pentapetalae</taxon>
        <taxon>rosids</taxon>
        <taxon>fabids</taxon>
        <taxon>Fabales</taxon>
        <taxon>Fabaceae</taxon>
        <taxon>Papilionoideae</taxon>
        <taxon>50 kb inversion clade</taxon>
        <taxon>NPAAA clade</taxon>
        <taxon>Hologalegina</taxon>
        <taxon>IRL clade</taxon>
        <taxon>Fabeae</taxon>
        <taxon>Vicia</taxon>
    </lineage>
</organism>
<reference evidence="1 2" key="1">
    <citation type="submission" date="2023-01" db="EMBL/GenBank/DDBJ databases">
        <authorList>
            <person name="Kreplak J."/>
        </authorList>
    </citation>
    <scope>NUCLEOTIDE SEQUENCE [LARGE SCALE GENOMIC DNA]</scope>
</reference>
<accession>A0AAV0Z3X0</accession>